<dbReference type="RefSeq" id="WP_150900656.1">
    <property type="nucleotide sequence ID" value="NZ_WAAU01000028.1"/>
</dbReference>
<proteinExistence type="predicted"/>
<feature type="transmembrane region" description="Helical" evidence="1">
    <location>
        <begin position="70"/>
        <end position="89"/>
    </location>
</feature>
<comment type="caution">
    <text evidence="2">The sequence shown here is derived from an EMBL/GenBank/DDBJ whole genome shotgun (WGS) entry which is preliminary data.</text>
</comment>
<feature type="transmembrane region" description="Helical" evidence="1">
    <location>
        <begin position="386"/>
        <end position="404"/>
    </location>
</feature>
<feature type="transmembrane region" description="Helical" evidence="1">
    <location>
        <begin position="360"/>
        <end position="380"/>
    </location>
</feature>
<evidence type="ECO:0000313" key="2">
    <source>
        <dbReference type="EMBL" id="KAB1154575.1"/>
    </source>
</evidence>
<dbReference type="SUPFAM" id="SSF52151">
    <property type="entry name" value="FabD/lysophospholipase-like"/>
    <property type="match status" value="1"/>
</dbReference>
<evidence type="ECO:0000256" key="1">
    <source>
        <dbReference type="SAM" id="Phobius"/>
    </source>
</evidence>
<dbReference type="OrthoDB" id="1488930at2"/>
<keyword evidence="1" id="KW-0472">Membrane</keyword>
<feature type="transmembrane region" description="Helical" evidence="1">
    <location>
        <begin position="306"/>
        <end position="327"/>
    </location>
</feature>
<dbReference type="Proteomes" id="UP000467305">
    <property type="component" value="Unassembled WGS sequence"/>
</dbReference>
<feature type="transmembrane region" description="Helical" evidence="1">
    <location>
        <begin position="458"/>
        <end position="477"/>
    </location>
</feature>
<gene>
    <name evidence="2" type="ORF">F7018_13675</name>
</gene>
<organism evidence="2 3">
    <name type="scientific">Tenacibaculum aiptasiae</name>
    <dbReference type="NCBI Taxonomy" id="426481"/>
    <lineage>
        <taxon>Bacteria</taxon>
        <taxon>Pseudomonadati</taxon>
        <taxon>Bacteroidota</taxon>
        <taxon>Flavobacteriia</taxon>
        <taxon>Flavobacteriales</taxon>
        <taxon>Flavobacteriaceae</taxon>
        <taxon>Tenacibaculum</taxon>
    </lineage>
</organism>
<feature type="transmembrane region" description="Helical" evidence="1">
    <location>
        <begin position="279"/>
        <end position="300"/>
    </location>
</feature>
<feature type="transmembrane region" description="Helical" evidence="1">
    <location>
        <begin position="101"/>
        <end position="126"/>
    </location>
</feature>
<feature type="transmembrane region" description="Helical" evidence="1">
    <location>
        <begin position="138"/>
        <end position="156"/>
    </location>
</feature>
<sequence>MLSFFDKIVKKIPFKVHGLVLFGLTAIMVLLNHYFHNAMLQEEMHVLYSNVQFDTEIPLFEEYKSSIQNWSYYLFFCVDFIWAALLLLMMYRVLCEIVTPYILRLITTLFILAYTADVVENVLYLLYEIESVIHVQRVKVLLYALSFVTFLFSVIIDHKKIVWRFIKHARISLVFIFIVSILIGFVDQGGDIMIRLFESRFNLIITLLLVYFVSIPTAHYPIYFKGSKYSDTNLYEYIMSSNFTIKSYIGIIYFVKRKGVSVVKNENDSDDKEEFKMQIFRRCLGVLFYVAFIYMILTAVDEAHSLRLATSVTFLIAVFLFCFVWYLSKLKLDADKYFEKEGEEQSGVESVKKFTKIIGLFPYLLMLDILMLVIVAFTASAWNKQLVFLIVVVTILAALTYVLLTVGRSYLKYIFTNKWTIFLLERPQEYFEEKRAKYYENYKGSYINFLSIFSNNSWYLFFIAVFGIICVSGILVLNFNWKLIHNFNPIPLFLMLYLFFYGAIIIYIKHFKYYTQMYRKTVRSGVKEGEFIRNENLDKEGGRLRWRLWIYHIPFTLLVLTLIGGYTSYKGNDLHELQTIKQDSIKGIEISAFVSDIKEKKEHYFVSSYGGGLKSNLWTMLLLNKLDNTNKKFLNNTRCLSGVSGGSVGIANYTYIKAFNKNKEKAINRLANLNGLSLDVLYLATGDLIREFIPKKFKGKDRSHFGMRQHILAIDKFKGKANDSFTFYDLYEKVYKEGYYPPLIINTTGTNNKYGNALSLKINGGSKIDVENYEDIFPGAINILNSEKGRELPFYTTVSTSNRFPFVSPAAKIKQKGYFLDGGAFENSGLLSAYSFKEYLEKVKVINDSATVKFINFINAKSNYIRHFAKENNIKVEKLNSSPELIAVLKVGVAIEHTPNYIKDVVNNKEETVDLYLPHYFTFKDLENVLGGKLQRDKDELIGIVRQINDSNKRVKEALRKQGYNIGERGIVQPATGRLLSTSSILYQKAMVNHHVEVKENIAKIFKKMNKEEK</sequence>
<feature type="transmembrane region" description="Helical" evidence="1">
    <location>
        <begin position="201"/>
        <end position="223"/>
    </location>
</feature>
<keyword evidence="1" id="KW-0812">Transmembrane</keyword>
<accession>A0A7J5AAM2</accession>
<reference evidence="2 3" key="1">
    <citation type="submission" date="2019-09" db="EMBL/GenBank/DDBJ databases">
        <authorList>
            <person name="Cao W.R."/>
        </authorList>
    </citation>
    <scope>NUCLEOTIDE SEQUENCE [LARGE SCALE GENOMIC DNA]</scope>
    <source>
        <strain evidence="3">a4</strain>
    </source>
</reference>
<dbReference type="EMBL" id="WAAU01000028">
    <property type="protein sequence ID" value="KAB1154575.1"/>
    <property type="molecule type" value="Genomic_DNA"/>
</dbReference>
<evidence type="ECO:0000313" key="3">
    <source>
        <dbReference type="Proteomes" id="UP000467305"/>
    </source>
</evidence>
<feature type="transmembrane region" description="Helical" evidence="1">
    <location>
        <begin position="489"/>
        <end position="508"/>
    </location>
</feature>
<name>A0A7J5AAM2_9FLAO</name>
<feature type="transmembrane region" description="Helical" evidence="1">
    <location>
        <begin position="548"/>
        <end position="569"/>
    </location>
</feature>
<keyword evidence="1" id="KW-1133">Transmembrane helix</keyword>
<keyword evidence="3" id="KW-1185">Reference proteome</keyword>
<feature type="transmembrane region" description="Helical" evidence="1">
    <location>
        <begin position="168"/>
        <end position="186"/>
    </location>
</feature>
<dbReference type="AlphaFoldDB" id="A0A7J5AAM2"/>
<feature type="transmembrane region" description="Helical" evidence="1">
    <location>
        <begin position="12"/>
        <end position="35"/>
    </location>
</feature>
<dbReference type="InterPro" id="IPR016035">
    <property type="entry name" value="Acyl_Trfase/lysoPLipase"/>
</dbReference>
<protein>
    <submittedName>
        <fullName evidence="2">Patatin-like phospholipase family protein</fullName>
    </submittedName>
</protein>